<dbReference type="InterPro" id="IPR055071">
    <property type="entry name" value="RA_PHLPP-like"/>
</dbReference>
<evidence type="ECO:0000259" key="16">
    <source>
        <dbReference type="PROSITE" id="PS51746"/>
    </source>
</evidence>
<keyword evidence="6" id="KW-0479">Metal-binding</keyword>
<dbReference type="SUPFAM" id="SSF55073">
    <property type="entry name" value="Nucleotide cyclase"/>
    <property type="match status" value="1"/>
</dbReference>
<dbReference type="SMART" id="SM00364">
    <property type="entry name" value="LRR_BAC"/>
    <property type="match status" value="8"/>
</dbReference>
<evidence type="ECO:0000256" key="5">
    <source>
        <dbReference type="ARBA" id="ARBA00022614"/>
    </source>
</evidence>
<dbReference type="GO" id="GO:0005737">
    <property type="term" value="C:cytoplasm"/>
    <property type="evidence" value="ECO:0007669"/>
    <property type="project" value="TreeGrafter"/>
</dbReference>
<dbReference type="GO" id="GO:0004016">
    <property type="term" value="F:adenylate cyclase activity"/>
    <property type="evidence" value="ECO:0007669"/>
    <property type="project" value="UniProtKB-EC"/>
</dbReference>
<protein>
    <recommendedName>
        <fullName evidence="4">Adenylate cyclase</fullName>
        <ecNumber evidence="3">4.6.1.1</ecNumber>
    </recommendedName>
    <alternativeName>
        <fullName evidence="11">ATP pyrophosphate-lyase</fullName>
    </alternativeName>
    <alternativeName>
        <fullName evidence="12">Adenylyl cyclase</fullName>
    </alternativeName>
</protein>
<evidence type="ECO:0000256" key="9">
    <source>
        <dbReference type="ARBA" id="ARBA00022998"/>
    </source>
</evidence>
<keyword evidence="5" id="KW-0433">Leucine-rich repeat</keyword>
<dbReference type="Pfam" id="PF23010">
    <property type="entry name" value="RA_3"/>
    <property type="match status" value="1"/>
</dbReference>
<dbReference type="SUPFAM" id="SSF52058">
    <property type="entry name" value="L domain-like"/>
    <property type="match status" value="2"/>
</dbReference>
<dbReference type="SMART" id="SM00365">
    <property type="entry name" value="LRR_SD22"/>
    <property type="match status" value="6"/>
</dbReference>
<dbReference type="CDD" id="cd07302">
    <property type="entry name" value="CHD"/>
    <property type="match status" value="1"/>
</dbReference>
<gene>
    <name evidence="17" type="ORF">NEOLEDRAFT_1057468</name>
</gene>
<dbReference type="OrthoDB" id="2021138at2759"/>
<dbReference type="EMBL" id="KV425555">
    <property type="protein sequence ID" value="KZT29073.1"/>
    <property type="molecule type" value="Genomic_DNA"/>
</dbReference>
<comment type="similarity">
    <text evidence="2">Belongs to the adenylyl cyclase class-3 family.</text>
</comment>
<dbReference type="GO" id="GO:0046872">
    <property type="term" value="F:metal ion binding"/>
    <property type="evidence" value="ECO:0007669"/>
    <property type="project" value="UniProtKB-KW"/>
</dbReference>
<dbReference type="PROSITE" id="PS50200">
    <property type="entry name" value="RA"/>
    <property type="match status" value="1"/>
</dbReference>
<evidence type="ECO:0000256" key="13">
    <source>
        <dbReference type="SAM" id="MobiDB-lite"/>
    </source>
</evidence>
<dbReference type="InterPro" id="IPR001932">
    <property type="entry name" value="PPM-type_phosphatase-like_dom"/>
</dbReference>
<evidence type="ECO:0000313" key="18">
    <source>
        <dbReference type="Proteomes" id="UP000076761"/>
    </source>
</evidence>
<evidence type="ECO:0000256" key="10">
    <source>
        <dbReference type="ARBA" id="ARBA00023239"/>
    </source>
</evidence>
<dbReference type="InterPro" id="IPR050216">
    <property type="entry name" value="LRR_domain-containing"/>
</dbReference>
<dbReference type="Gene3D" id="3.60.40.10">
    <property type="entry name" value="PPM-type phosphatase domain"/>
    <property type="match status" value="1"/>
</dbReference>
<comment type="catalytic activity">
    <reaction evidence="1">
        <text>ATP = 3',5'-cyclic AMP + diphosphate</text>
        <dbReference type="Rhea" id="RHEA:15389"/>
        <dbReference type="ChEBI" id="CHEBI:30616"/>
        <dbReference type="ChEBI" id="CHEBI:33019"/>
        <dbReference type="ChEBI" id="CHEBI:58165"/>
        <dbReference type="EC" id="4.6.1.1"/>
    </reaction>
</comment>
<dbReference type="InterPro" id="IPR001054">
    <property type="entry name" value="A/G_cyclase"/>
</dbReference>
<dbReference type="InterPro" id="IPR000159">
    <property type="entry name" value="RA_dom"/>
</dbReference>
<dbReference type="InterPro" id="IPR026906">
    <property type="entry name" value="LRR_5"/>
</dbReference>
<evidence type="ECO:0000259" key="15">
    <source>
        <dbReference type="PROSITE" id="PS50200"/>
    </source>
</evidence>
<proteinExistence type="inferred from homology"/>
<dbReference type="InterPro" id="IPR001611">
    <property type="entry name" value="Leu-rich_rpt"/>
</dbReference>
<evidence type="ECO:0000256" key="6">
    <source>
        <dbReference type="ARBA" id="ARBA00022723"/>
    </source>
</evidence>
<evidence type="ECO:0000256" key="11">
    <source>
        <dbReference type="ARBA" id="ARBA00032597"/>
    </source>
</evidence>
<dbReference type="Gene3D" id="3.80.10.10">
    <property type="entry name" value="Ribonuclease Inhibitor"/>
    <property type="match status" value="4"/>
</dbReference>
<feature type="domain" description="Guanylate cyclase" evidence="14">
    <location>
        <begin position="1135"/>
        <end position="1271"/>
    </location>
</feature>
<feature type="region of interest" description="Disordered" evidence="13">
    <location>
        <begin position="1"/>
        <end position="69"/>
    </location>
</feature>
<dbReference type="GO" id="GO:0006171">
    <property type="term" value="P:cAMP biosynthetic process"/>
    <property type="evidence" value="ECO:0007669"/>
    <property type="project" value="UniProtKB-KW"/>
</dbReference>
<evidence type="ECO:0000256" key="12">
    <source>
        <dbReference type="ARBA" id="ARBA00032637"/>
    </source>
</evidence>
<keyword evidence="9" id="KW-0115">cAMP biosynthesis</keyword>
<name>A0A165V2X3_9AGAM</name>
<dbReference type="InterPro" id="IPR003591">
    <property type="entry name" value="Leu-rich_rpt_typical-subtyp"/>
</dbReference>
<evidence type="ECO:0000256" key="3">
    <source>
        <dbReference type="ARBA" id="ARBA00012201"/>
    </source>
</evidence>
<dbReference type="CDD" id="cd00143">
    <property type="entry name" value="PP2Cc"/>
    <property type="match status" value="1"/>
</dbReference>
<dbReference type="Pfam" id="PF13855">
    <property type="entry name" value="LRR_8"/>
    <property type="match status" value="3"/>
</dbReference>
<dbReference type="SMART" id="SM00044">
    <property type="entry name" value="CYCc"/>
    <property type="match status" value="1"/>
</dbReference>
<evidence type="ECO:0000256" key="1">
    <source>
        <dbReference type="ARBA" id="ARBA00001593"/>
    </source>
</evidence>
<dbReference type="Gene3D" id="3.30.70.1230">
    <property type="entry name" value="Nucleotide cyclase"/>
    <property type="match status" value="1"/>
</dbReference>
<dbReference type="InterPro" id="IPR029787">
    <property type="entry name" value="Nucleotide_cyclase"/>
</dbReference>
<keyword evidence="10" id="KW-0456">Lyase</keyword>
<dbReference type="Pfam" id="PF00481">
    <property type="entry name" value="PP2C"/>
    <property type="match status" value="1"/>
</dbReference>
<feature type="domain" description="PPM-type phosphatase" evidence="16">
    <location>
        <begin position="810"/>
        <end position="1081"/>
    </location>
</feature>
<evidence type="ECO:0000259" key="14">
    <source>
        <dbReference type="PROSITE" id="PS50125"/>
    </source>
</evidence>
<dbReference type="PANTHER" id="PTHR48051">
    <property type="match status" value="1"/>
</dbReference>
<dbReference type="SUPFAM" id="SSF81606">
    <property type="entry name" value="PP2C-like"/>
    <property type="match status" value="1"/>
</dbReference>
<dbReference type="InParanoid" id="A0A165V2X3"/>
<dbReference type="PROSITE" id="PS50125">
    <property type="entry name" value="GUANYLATE_CYCLASE_2"/>
    <property type="match status" value="1"/>
</dbReference>
<evidence type="ECO:0000256" key="4">
    <source>
        <dbReference type="ARBA" id="ARBA00021420"/>
    </source>
</evidence>
<dbReference type="SMART" id="SM00369">
    <property type="entry name" value="LRR_TYP"/>
    <property type="match status" value="10"/>
</dbReference>
<dbReference type="FunCoup" id="A0A165V2X3">
    <property type="interactions" value="100"/>
</dbReference>
<dbReference type="InterPro" id="IPR036457">
    <property type="entry name" value="PPM-type-like_dom_sf"/>
</dbReference>
<evidence type="ECO:0000256" key="2">
    <source>
        <dbReference type="ARBA" id="ARBA00005381"/>
    </source>
</evidence>
<evidence type="ECO:0000313" key="17">
    <source>
        <dbReference type="EMBL" id="KZT29073.1"/>
    </source>
</evidence>
<dbReference type="EC" id="4.6.1.1" evidence="3"/>
<keyword evidence="18" id="KW-1185">Reference proteome</keyword>
<sequence length="1493" mass="167051">MPITERNISPKSLPSPSGPPPGHDPVSWDAPDSWAVVDKNGTADSLGEPDYTSEDEENGAARRKSHRKTTTITMERKEVPNHSKPYRIRVYRPNLTHHVVTINLAVTVSELYPVLNEKLLLDPERETHRLYLKERGRERVLAGTERPADIVRRRLEQAGYDAKDGQDLLENDDIGFLLRFVYKTNLLGPTEEELVFENFEYVDLTGRSLKTVPIALYSQAHTIVSLTLSRNPMLEIPRDFIQRCTTLRDLRLSNMAMKKVPQSVRYCSTLHRIDISSNRIVSLDESFLSEIPDLRELKAQNNRLETLPWFFPRMNNLKFINISNNKFQRFPSHLCQVASLVDLDISFNMITDIPEEIGELTNLEHLVIVGNQVSRLPRSFSQLENLKLLDCRRNRISDMSMVCALPKLATLMADHNAIHALELSLGRSLEILDASRNDITQLLLVPGPKGPTPSVLTSLDISHAKLPSLDEAIFSQLSSLKKLKLDHNSFRFIPESLGELARLESLSCSDNQLDSLPVSIGRLQKLEFLDAHNNSLTELPSTLWSCASLVHINFTSNLVSVWHPPPMTALPANGDGGIGNPILSERKASATSIEHGRPVPPLAKSLERLFLGENRLADDALHSLTGLRELKVLNLSFNDIQEMPSRFFAGLVKLEELYLSGNKLSIIPTEDLHRLTKLAVLFLNGNKLQTLPQELTKVASLQALDVGSNVLKYNINNWEFDWNWNFNKNLKYLNLSGNKRLAIKPDAHMSHKGQRSVEHERSKMLAGFTDLTQLRILGLMDVTTTFVPNIPEENEDRRVRTSGSDVNGLGYGIADTLGKAEHLSMFDLVQPHFRGNEKEAVFAMFGRAQSKGNNNVLSKYLHDRFCPTFIEQLDAIGSDDSDDVPGALRRTFLALNKSLHDYLYSGRKMSHAGTMPQASQFEISSQSGACGIVLYLQDRTLYVANAGNALAVISKQGGAIPLAKKHDPFDREETARIRAAEGWVSPKGLVNDEVDISRAFGFYNLLPVVNARPYVHTYALSPLDEFVIIGNRGLWDYVSYQTAVDIARSERGDPMIAAQKLRDFAISYGADGSTMIMVISVAEIPSTARSRQPTIDSLVDPEYGSSLRRRRRDEITDRNISRLDIEVQPPVGHVALVFTDIRNSTHLWEVNSGMATAMRLHNNLLRRQLRFCGGYEVKTEGDAFMCSFPTTLSALWWCLSVQEALLKEAWPLEILECEDGKEIIDADGRVIERGLSVRMGMHCGTPVCERDPITHRMDYFGPVVNRSARICARAAGGQIMCSADVVREINAKVLGTEPETEYSPLQTPQAIEAINQIGIELVPVGEVKLKGLEIPETLSIAYPRALESRKDLKDDEPSERTSRIQFSVEQMRQLELLALRLEALSSGRVFRPTPERRGSTAGLSPSDATSFESYIISGDPQLLLPPINDKASDTDLMVLLDSLSLRIENSLKALALRHLSEDEGIKRVLASLLVDRQNDERTSRALLSLFDVS</sequence>
<evidence type="ECO:0000256" key="8">
    <source>
        <dbReference type="ARBA" id="ARBA00022842"/>
    </source>
</evidence>
<dbReference type="PANTHER" id="PTHR48051:SF1">
    <property type="entry name" value="RAS SUPPRESSOR PROTEIN 1"/>
    <property type="match status" value="1"/>
</dbReference>
<reference evidence="17 18" key="1">
    <citation type="journal article" date="2016" name="Mol. Biol. Evol.">
        <title>Comparative Genomics of Early-Diverging Mushroom-Forming Fungi Provides Insights into the Origins of Lignocellulose Decay Capabilities.</title>
        <authorList>
            <person name="Nagy L.G."/>
            <person name="Riley R."/>
            <person name="Tritt A."/>
            <person name="Adam C."/>
            <person name="Daum C."/>
            <person name="Floudas D."/>
            <person name="Sun H."/>
            <person name="Yadav J.S."/>
            <person name="Pangilinan J."/>
            <person name="Larsson K.H."/>
            <person name="Matsuura K."/>
            <person name="Barry K."/>
            <person name="Labutti K."/>
            <person name="Kuo R."/>
            <person name="Ohm R.A."/>
            <person name="Bhattacharya S.S."/>
            <person name="Shirouzu T."/>
            <person name="Yoshinaga Y."/>
            <person name="Martin F.M."/>
            <person name="Grigoriev I.V."/>
            <person name="Hibbett D.S."/>
        </authorList>
    </citation>
    <scope>NUCLEOTIDE SEQUENCE [LARGE SCALE GENOMIC DNA]</scope>
    <source>
        <strain evidence="17 18">HHB14362 ss-1</strain>
    </source>
</reference>
<dbReference type="InterPro" id="IPR032675">
    <property type="entry name" value="LRR_dom_sf"/>
</dbReference>
<keyword evidence="8" id="KW-0460">Magnesium</keyword>
<accession>A0A165V2X3</accession>
<dbReference type="Pfam" id="PF00211">
    <property type="entry name" value="Guanylate_cyc"/>
    <property type="match status" value="1"/>
</dbReference>
<dbReference type="PROSITE" id="PS51746">
    <property type="entry name" value="PPM_2"/>
    <property type="match status" value="1"/>
</dbReference>
<feature type="domain" description="Ras-associating" evidence="15">
    <location>
        <begin position="84"/>
        <end position="174"/>
    </location>
</feature>
<dbReference type="PROSITE" id="PS51450">
    <property type="entry name" value="LRR"/>
    <property type="match status" value="2"/>
</dbReference>
<organism evidence="17 18">
    <name type="scientific">Neolentinus lepideus HHB14362 ss-1</name>
    <dbReference type="NCBI Taxonomy" id="1314782"/>
    <lineage>
        <taxon>Eukaryota</taxon>
        <taxon>Fungi</taxon>
        <taxon>Dikarya</taxon>
        <taxon>Basidiomycota</taxon>
        <taxon>Agaricomycotina</taxon>
        <taxon>Agaricomycetes</taxon>
        <taxon>Gloeophyllales</taxon>
        <taxon>Gloeophyllaceae</taxon>
        <taxon>Neolentinus</taxon>
    </lineage>
</organism>
<evidence type="ECO:0000256" key="7">
    <source>
        <dbReference type="ARBA" id="ARBA00022737"/>
    </source>
</evidence>
<dbReference type="SMART" id="SM00332">
    <property type="entry name" value="PP2Cc"/>
    <property type="match status" value="1"/>
</dbReference>
<dbReference type="Pfam" id="PF13306">
    <property type="entry name" value="LRR_5"/>
    <property type="match status" value="1"/>
</dbReference>
<dbReference type="GO" id="GO:0035556">
    <property type="term" value="P:intracellular signal transduction"/>
    <property type="evidence" value="ECO:0007669"/>
    <property type="project" value="InterPro"/>
</dbReference>
<dbReference type="Proteomes" id="UP000076761">
    <property type="component" value="Unassembled WGS sequence"/>
</dbReference>
<dbReference type="STRING" id="1314782.A0A165V2X3"/>
<keyword evidence="7" id="KW-0677">Repeat</keyword>